<dbReference type="KEGG" id="slut:H9L13_10680"/>
<dbReference type="InterPro" id="IPR002321">
    <property type="entry name" value="Cyt_c_II"/>
</dbReference>
<dbReference type="GO" id="GO:0022900">
    <property type="term" value="P:electron transport chain"/>
    <property type="evidence" value="ECO:0007669"/>
    <property type="project" value="InterPro"/>
</dbReference>
<dbReference type="AlphaFoldDB" id="A0A7G9SGV9"/>
<dbReference type="SUPFAM" id="SSF47175">
    <property type="entry name" value="Cytochromes"/>
    <property type="match status" value="1"/>
</dbReference>
<feature type="chain" id="PRO_5028905977" evidence="1">
    <location>
        <begin position="24"/>
        <end position="184"/>
    </location>
</feature>
<sequence length="184" mass="19094">MKSLFTAVAAAALLAGCNQSDNANEALADANASGNAAAAAVENAVAAAPATPLQKEQALALMKERHENYEKIGDAMKVIGRELKSDSPDLAAVRTNADAIATLAPQVKGWFPQGTGPDVGKTEALAAIWEKPEDFAAKAAEFERAAAAFQAATRGTDVAAMRAAQGNLGKSCKACHDLYREEHD</sequence>
<organism evidence="2 3">
    <name type="scientific">Sphingomonas lutea</name>
    <dbReference type="NCBI Taxonomy" id="1045317"/>
    <lineage>
        <taxon>Bacteria</taxon>
        <taxon>Pseudomonadati</taxon>
        <taxon>Pseudomonadota</taxon>
        <taxon>Alphaproteobacteria</taxon>
        <taxon>Sphingomonadales</taxon>
        <taxon>Sphingomonadaceae</taxon>
        <taxon>Sphingomonas</taxon>
    </lineage>
</organism>
<keyword evidence="3" id="KW-1185">Reference proteome</keyword>
<keyword evidence="1" id="KW-0732">Signal</keyword>
<accession>A0A7G9SGV9</accession>
<evidence type="ECO:0000256" key="1">
    <source>
        <dbReference type="SAM" id="SignalP"/>
    </source>
</evidence>
<dbReference type="PROSITE" id="PS51009">
    <property type="entry name" value="CYTCII"/>
    <property type="match status" value="1"/>
</dbReference>
<protein>
    <submittedName>
        <fullName evidence="2">Cytochrome c</fullName>
    </submittedName>
</protein>
<evidence type="ECO:0000313" key="2">
    <source>
        <dbReference type="EMBL" id="QNN67084.1"/>
    </source>
</evidence>
<dbReference type="GO" id="GO:0009055">
    <property type="term" value="F:electron transfer activity"/>
    <property type="evidence" value="ECO:0007669"/>
    <property type="project" value="InterPro"/>
</dbReference>
<reference evidence="2 3" key="1">
    <citation type="submission" date="2020-08" db="EMBL/GenBank/DDBJ databases">
        <title>Genome sequence of Sphingomonas lutea KCTC 23642T.</title>
        <authorList>
            <person name="Hyun D.-W."/>
            <person name="Bae J.-W."/>
        </authorList>
    </citation>
    <scope>NUCLEOTIDE SEQUENCE [LARGE SCALE GENOMIC DNA]</scope>
    <source>
        <strain evidence="2 3">KCTC 23642</strain>
    </source>
</reference>
<dbReference type="PROSITE" id="PS51257">
    <property type="entry name" value="PROKAR_LIPOPROTEIN"/>
    <property type="match status" value="1"/>
</dbReference>
<proteinExistence type="predicted"/>
<dbReference type="RefSeq" id="WP_187537676.1">
    <property type="nucleotide sequence ID" value="NZ_BAABJT010000001.1"/>
</dbReference>
<dbReference type="InterPro" id="IPR015984">
    <property type="entry name" value="Cyt_c_prime_subgr"/>
</dbReference>
<gene>
    <name evidence="2" type="ORF">H9L13_10680</name>
</gene>
<dbReference type="GO" id="GO:0005506">
    <property type="term" value="F:iron ion binding"/>
    <property type="evidence" value="ECO:0007669"/>
    <property type="project" value="InterPro"/>
</dbReference>
<dbReference type="Gene3D" id="1.20.120.10">
    <property type="entry name" value="Cytochrome c/b562"/>
    <property type="match status" value="1"/>
</dbReference>
<evidence type="ECO:0000313" key="3">
    <source>
        <dbReference type="Proteomes" id="UP000515971"/>
    </source>
</evidence>
<dbReference type="InterPro" id="IPR010980">
    <property type="entry name" value="Cyt_c/b562"/>
</dbReference>
<dbReference type="GO" id="GO:0020037">
    <property type="term" value="F:heme binding"/>
    <property type="evidence" value="ECO:0007669"/>
    <property type="project" value="InterPro"/>
</dbReference>
<name>A0A7G9SGV9_9SPHN</name>
<dbReference type="Proteomes" id="UP000515971">
    <property type="component" value="Chromosome"/>
</dbReference>
<feature type="signal peptide" evidence="1">
    <location>
        <begin position="1"/>
        <end position="23"/>
    </location>
</feature>
<dbReference type="PRINTS" id="PR00608">
    <property type="entry name" value="CYTCHROMECII"/>
</dbReference>
<dbReference type="Pfam" id="PF01322">
    <property type="entry name" value="Cytochrom_C_2"/>
    <property type="match status" value="1"/>
</dbReference>
<dbReference type="EMBL" id="CP060718">
    <property type="protein sequence ID" value="QNN67084.1"/>
    <property type="molecule type" value="Genomic_DNA"/>
</dbReference>